<gene>
    <name evidence="1" type="ORF">K5I21_20995</name>
</gene>
<evidence type="ECO:0000313" key="2">
    <source>
        <dbReference type="Proteomes" id="UP001203136"/>
    </source>
</evidence>
<dbReference type="EMBL" id="JAINVB010000001">
    <property type="protein sequence ID" value="MCK0088300.1"/>
    <property type="molecule type" value="Genomic_DNA"/>
</dbReference>
<evidence type="ECO:0000313" key="1">
    <source>
        <dbReference type="EMBL" id="MCK0088300.1"/>
    </source>
</evidence>
<dbReference type="RefSeq" id="WP_024739353.1">
    <property type="nucleotide sequence ID" value="NZ_JAINVB010000001.1"/>
</dbReference>
<reference evidence="1" key="1">
    <citation type="journal article" date="2022" name="Cell Host Microbe">
        <title>Colonization of the live biotherapeutic product VE303 and modulation of the microbiota and metabolites in healthy volunteers.</title>
        <authorList>
            <person name="Dsouza M."/>
            <person name="Menon R."/>
            <person name="Crossette E."/>
            <person name="Bhattarai S.K."/>
            <person name="Schneider J."/>
            <person name="Kim Y.G."/>
            <person name="Reddy S."/>
            <person name="Caballero S."/>
            <person name="Felix C."/>
            <person name="Cornacchione L."/>
            <person name="Hendrickson J."/>
            <person name="Watson A.R."/>
            <person name="Minot S.S."/>
            <person name="Greenfield N."/>
            <person name="Schopf L."/>
            <person name="Szabady R."/>
            <person name="Patarroyo J."/>
            <person name="Smith W."/>
            <person name="Harrison P."/>
            <person name="Kuijper E.J."/>
            <person name="Kelly C.P."/>
            <person name="Olle B."/>
            <person name="Bobilev D."/>
            <person name="Silber J.L."/>
            <person name="Bucci V."/>
            <person name="Roberts B."/>
            <person name="Faith J."/>
            <person name="Norman J.M."/>
        </authorList>
    </citation>
    <scope>NUCLEOTIDE SEQUENCE</scope>
    <source>
        <strain evidence="1">VE303-04</strain>
    </source>
</reference>
<accession>A0AAW5F936</accession>
<organism evidence="1 2">
    <name type="scientific">Clostridium symbiosum</name>
    <name type="common">Bacteroides symbiosus</name>
    <dbReference type="NCBI Taxonomy" id="1512"/>
    <lineage>
        <taxon>Bacteria</taxon>
        <taxon>Bacillati</taxon>
        <taxon>Bacillota</taxon>
        <taxon>Clostridia</taxon>
        <taxon>Lachnospirales</taxon>
        <taxon>Lachnospiraceae</taxon>
        <taxon>Otoolea</taxon>
    </lineage>
</organism>
<proteinExistence type="predicted"/>
<dbReference type="AlphaFoldDB" id="A0AAW5F936"/>
<comment type="caution">
    <text evidence="1">The sequence shown here is derived from an EMBL/GenBank/DDBJ whole genome shotgun (WGS) entry which is preliminary data.</text>
</comment>
<dbReference type="Proteomes" id="UP001203136">
    <property type="component" value="Unassembled WGS sequence"/>
</dbReference>
<protein>
    <submittedName>
        <fullName evidence="1">Uncharacterized protein</fullName>
    </submittedName>
</protein>
<sequence length="88" mass="10512">MFRLWGKIFKDNRMLQDAVICNSDYTMSRTAMIFDAMDQLCYQFDLGHPVWLDATVEEFKRHDKARFTSDNFIESIGFDYLEIQVLEE</sequence>
<name>A0AAW5F936_CLOSY</name>